<feature type="region of interest" description="Disordered" evidence="1">
    <location>
        <begin position="81"/>
        <end position="116"/>
    </location>
</feature>
<keyword evidence="3" id="KW-1185">Reference proteome</keyword>
<evidence type="ECO:0000313" key="3">
    <source>
        <dbReference type="Proteomes" id="UP000023152"/>
    </source>
</evidence>
<proteinExistence type="predicted"/>
<feature type="non-terminal residue" evidence="2">
    <location>
        <position position="1"/>
    </location>
</feature>
<accession>X6MW31</accession>
<feature type="region of interest" description="Disordered" evidence="1">
    <location>
        <begin position="14"/>
        <end position="56"/>
    </location>
</feature>
<name>X6MW31_RETFI</name>
<sequence>VTKTMKVKILMCGATNSRTRQRQRQEQPKGPRAHPHDTKTFGQQSKPTQLLPRKPTDFEPVMLGMFGKPYQQAYMRDSLHGYRQWQQQQQQQQQQHNQMQRDKNDNDTNANNNNNGIAIKQSIHSTQLQLLKLNSNHSRELLRNSMSEHAAEEIDADMVHPVAPRGIAIDSFSPYLIATTNCRYLCVWQCNQLHWRLALPPLDIQSYGITKDRSRLRFCAGRLFLMDFVAYKIYRFQ</sequence>
<feature type="compositionally biased region" description="Basic and acidic residues" evidence="1">
    <location>
        <begin position="23"/>
        <end position="39"/>
    </location>
</feature>
<reference evidence="2 3" key="1">
    <citation type="journal article" date="2013" name="Curr. Biol.">
        <title>The Genome of the Foraminiferan Reticulomyxa filosa.</title>
        <authorList>
            <person name="Glockner G."/>
            <person name="Hulsmann N."/>
            <person name="Schleicher M."/>
            <person name="Noegel A.A."/>
            <person name="Eichinger L."/>
            <person name="Gallinger C."/>
            <person name="Pawlowski J."/>
            <person name="Sierra R."/>
            <person name="Euteneuer U."/>
            <person name="Pillet L."/>
            <person name="Moustafa A."/>
            <person name="Platzer M."/>
            <person name="Groth M."/>
            <person name="Szafranski K."/>
            <person name="Schliwa M."/>
        </authorList>
    </citation>
    <scope>NUCLEOTIDE SEQUENCE [LARGE SCALE GENOMIC DNA]</scope>
</reference>
<protein>
    <submittedName>
        <fullName evidence="2">Uncharacterized protein</fullName>
    </submittedName>
</protein>
<evidence type="ECO:0000256" key="1">
    <source>
        <dbReference type="SAM" id="MobiDB-lite"/>
    </source>
</evidence>
<dbReference type="AlphaFoldDB" id="X6MW31"/>
<organism evidence="2 3">
    <name type="scientific">Reticulomyxa filosa</name>
    <dbReference type="NCBI Taxonomy" id="46433"/>
    <lineage>
        <taxon>Eukaryota</taxon>
        <taxon>Sar</taxon>
        <taxon>Rhizaria</taxon>
        <taxon>Retaria</taxon>
        <taxon>Foraminifera</taxon>
        <taxon>Monothalamids</taxon>
        <taxon>Reticulomyxidae</taxon>
        <taxon>Reticulomyxa</taxon>
    </lineage>
</organism>
<comment type="caution">
    <text evidence="2">The sequence shown here is derived from an EMBL/GenBank/DDBJ whole genome shotgun (WGS) entry which is preliminary data.</text>
</comment>
<feature type="non-terminal residue" evidence="2">
    <location>
        <position position="237"/>
    </location>
</feature>
<dbReference type="EMBL" id="ASPP01015323">
    <property type="protein sequence ID" value="ETO18208.1"/>
    <property type="molecule type" value="Genomic_DNA"/>
</dbReference>
<feature type="compositionally biased region" description="Low complexity" evidence="1">
    <location>
        <begin position="84"/>
        <end position="98"/>
    </location>
</feature>
<gene>
    <name evidence="2" type="ORF">RFI_19071</name>
</gene>
<dbReference type="Proteomes" id="UP000023152">
    <property type="component" value="Unassembled WGS sequence"/>
</dbReference>
<evidence type="ECO:0000313" key="2">
    <source>
        <dbReference type="EMBL" id="ETO18208.1"/>
    </source>
</evidence>